<keyword evidence="2" id="KW-0472">Membrane</keyword>
<dbReference type="SUPFAM" id="SSF56935">
    <property type="entry name" value="Porins"/>
    <property type="match status" value="1"/>
</dbReference>
<evidence type="ECO:0000256" key="4">
    <source>
        <dbReference type="SAM" id="SignalP"/>
    </source>
</evidence>
<keyword evidence="6" id="KW-1185">Reference proteome</keyword>
<accession>A0A1G9BPL5</accession>
<dbReference type="OrthoDB" id="1264254at2"/>
<evidence type="ECO:0008006" key="7">
    <source>
        <dbReference type="Google" id="ProtNLM"/>
    </source>
</evidence>
<evidence type="ECO:0000256" key="3">
    <source>
        <dbReference type="ARBA" id="ARBA00023237"/>
    </source>
</evidence>
<comment type="subcellular location">
    <subcellularLocation>
        <location evidence="1">Cell outer membrane</location>
    </subcellularLocation>
</comment>
<dbReference type="Proteomes" id="UP000199580">
    <property type="component" value="Unassembled WGS sequence"/>
</dbReference>
<proteinExistence type="predicted"/>
<dbReference type="AlphaFoldDB" id="A0A1G9BPL5"/>
<evidence type="ECO:0000256" key="2">
    <source>
        <dbReference type="ARBA" id="ARBA00023136"/>
    </source>
</evidence>
<dbReference type="RefSeq" id="WP_091397963.1">
    <property type="nucleotide sequence ID" value="NZ_BKAI01000012.1"/>
</dbReference>
<evidence type="ECO:0000313" key="5">
    <source>
        <dbReference type="EMBL" id="SDK40815.1"/>
    </source>
</evidence>
<reference evidence="5 6" key="1">
    <citation type="submission" date="2016-10" db="EMBL/GenBank/DDBJ databases">
        <authorList>
            <person name="de Groot N.N."/>
        </authorList>
    </citation>
    <scope>NUCLEOTIDE SEQUENCE [LARGE SCALE GENOMIC DNA]</scope>
    <source>
        <strain evidence="5 6">CGMCC 1.10076</strain>
    </source>
</reference>
<evidence type="ECO:0000256" key="1">
    <source>
        <dbReference type="ARBA" id="ARBA00004442"/>
    </source>
</evidence>
<organism evidence="5 6">
    <name type="scientific">Flavobacterium noncentrifugens</name>
    <dbReference type="NCBI Taxonomy" id="1128970"/>
    <lineage>
        <taxon>Bacteria</taxon>
        <taxon>Pseudomonadati</taxon>
        <taxon>Bacteroidota</taxon>
        <taxon>Flavobacteriia</taxon>
        <taxon>Flavobacteriales</taxon>
        <taxon>Flavobacteriaceae</taxon>
        <taxon>Flavobacterium</taxon>
    </lineage>
</organism>
<name>A0A1G9BPL5_9FLAO</name>
<gene>
    <name evidence="5" type="ORF">SAMN04487935_3290</name>
</gene>
<dbReference type="GO" id="GO:0009279">
    <property type="term" value="C:cell outer membrane"/>
    <property type="evidence" value="ECO:0007669"/>
    <property type="project" value="UniProtKB-SubCell"/>
</dbReference>
<feature type="signal peptide" evidence="4">
    <location>
        <begin position="1"/>
        <end position="23"/>
    </location>
</feature>
<dbReference type="Gene3D" id="2.40.170.20">
    <property type="entry name" value="TonB-dependent receptor, beta-barrel domain"/>
    <property type="match status" value="1"/>
</dbReference>
<feature type="chain" id="PRO_5011432732" description="TonB dependent receptor" evidence="4">
    <location>
        <begin position="24"/>
        <end position="583"/>
    </location>
</feature>
<dbReference type="STRING" id="1128970.SAMN04487935_3290"/>
<dbReference type="EMBL" id="FNEZ01000006">
    <property type="protein sequence ID" value="SDK40815.1"/>
    <property type="molecule type" value="Genomic_DNA"/>
</dbReference>
<keyword evidence="3" id="KW-0998">Cell outer membrane</keyword>
<dbReference type="InterPro" id="IPR036942">
    <property type="entry name" value="Beta-barrel_TonB_sf"/>
</dbReference>
<evidence type="ECO:0000313" key="6">
    <source>
        <dbReference type="Proteomes" id="UP000199580"/>
    </source>
</evidence>
<keyword evidence="4" id="KW-0732">Signal</keyword>
<protein>
    <recommendedName>
        <fullName evidence="7">TonB dependent receptor</fullName>
    </recommendedName>
</protein>
<sequence length="583" mass="65798">MKFKIQYKIAFIFALAGLQSAVAQKKDENIGTEVVNVVKPYTPTISDAFKIKETPALDDEDNTKKEVIKYNIFSFPVASTFTPSKGKAAGVDKSKQERLFKNYVTGGFGNYGTAFGELYVTQDVGDNDYFAGSVKHLSSNGGIKEAIVDDKFLNSSIDLTYGSKQKDFSWNADLGYQIQKYFYYGFPVDYGKDILTNEQLVGIVRGLDDVQTYNNVYVSGKLKFNENMFNEVGLKYNRFWDAYDSAENRFVIKPVFEFAVGENSIKTEIIADYLGGEFKKNYFTALPTKYGFTNFGIHPSFAMQKDDWSFNIGASAFYSIDSENSKNKFYIYPNATASLKVVGDLMVFYLGADGTLQQNSYRDFTNENPYVSPSLGIAPTDRQLDGFAGLKGKLSNYISYNVRGSMIAERNKAMFLNNPRNELNLDQEAYQYGNSFGVVYDNVRTLSFFGEVKADFTKDISVGINGTFNKYDAKNLDDVYNLPELKFGANIDVNITPKWYAGANLFFVGERKDLLQSSFAIAPQTITLDSYFDANAHVGFKYSDRLTAWLRLNNIANQAYEKWLNYPVQSFQVMLGASYKFDF</sequence>